<comment type="caution">
    <text evidence="2">The sequence shown here is derived from an EMBL/GenBank/DDBJ whole genome shotgun (WGS) entry which is preliminary data.</text>
</comment>
<evidence type="ECO:0000256" key="1">
    <source>
        <dbReference type="SAM" id="SignalP"/>
    </source>
</evidence>
<sequence length="165" mass="17823">MPRLTLLLLSLTLATLALAAPPQPWYEKYHQRRVMVPQSYYEGLSLRRQQPINPNAVRNVVCLDTSTRFLLYDEYAASLAICTSIAGPSATRCEGNPAETEGRSGKAVFTLEAIEKDKGATINVSKDAWAGCVAAAREACPEGSFEGVCVGAATRGDVRFRLGSV</sequence>
<organism evidence="2 3">
    <name type="scientific">Parachaetomium inaequale</name>
    <dbReference type="NCBI Taxonomy" id="2588326"/>
    <lineage>
        <taxon>Eukaryota</taxon>
        <taxon>Fungi</taxon>
        <taxon>Dikarya</taxon>
        <taxon>Ascomycota</taxon>
        <taxon>Pezizomycotina</taxon>
        <taxon>Sordariomycetes</taxon>
        <taxon>Sordariomycetidae</taxon>
        <taxon>Sordariales</taxon>
        <taxon>Chaetomiaceae</taxon>
        <taxon>Parachaetomium</taxon>
    </lineage>
</organism>
<proteinExistence type="predicted"/>
<feature type="chain" id="PRO_5043029950" evidence="1">
    <location>
        <begin position="20"/>
        <end position="165"/>
    </location>
</feature>
<keyword evidence="3" id="KW-1185">Reference proteome</keyword>
<gene>
    <name evidence="2" type="ORF">C8A01DRAFT_32176</name>
</gene>
<accession>A0AAN6PPJ9</accession>
<evidence type="ECO:0000313" key="2">
    <source>
        <dbReference type="EMBL" id="KAK4043648.1"/>
    </source>
</evidence>
<protein>
    <submittedName>
        <fullName evidence="2">Uncharacterized protein</fullName>
    </submittedName>
</protein>
<feature type="signal peptide" evidence="1">
    <location>
        <begin position="1"/>
        <end position="19"/>
    </location>
</feature>
<reference evidence="3" key="1">
    <citation type="journal article" date="2023" name="Mol. Phylogenet. Evol.">
        <title>Genome-scale phylogeny and comparative genomics of the fungal order Sordariales.</title>
        <authorList>
            <person name="Hensen N."/>
            <person name="Bonometti L."/>
            <person name="Westerberg I."/>
            <person name="Brannstrom I.O."/>
            <person name="Guillou S."/>
            <person name="Cros-Aarteil S."/>
            <person name="Calhoun S."/>
            <person name="Haridas S."/>
            <person name="Kuo A."/>
            <person name="Mondo S."/>
            <person name="Pangilinan J."/>
            <person name="Riley R."/>
            <person name="LaButti K."/>
            <person name="Andreopoulos B."/>
            <person name="Lipzen A."/>
            <person name="Chen C."/>
            <person name="Yan M."/>
            <person name="Daum C."/>
            <person name="Ng V."/>
            <person name="Clum A."/>
            <person name="Steindorff A."/>
            <person name="Ohm R.A."/>
            <person name="Martin F."/>
            <person name="Silar P."/>
            <person name="Natvig D.O."/>
            <person name="Lalanne C."/>
            <person name="Gautier V."/>
            <person name="Ament-Velasquez S.L."/>
            <person name="Kruys A."/>
            <person name="Hutchinson M.I."/>
            <person name="Powell A.J."/>
            <person name="Barry K."/>
            <person name="Miller A.N."/>
            <person name="Grigoriev I.V."/>
            <person name="Debuchy R."/>
            <person name="Gladieux P."/>
            <person name="Hiltunen Thoren M."/>
            <person name="Johannesson H."/>
        </authorList>
    </citation>
    <scope>NUCLEOTIDE SEQUENCE [LARGE SCALE GENOMIC DNA]</scope>
    <source>
        <strain evidence="3">CBS 284.82</strain>
    </source>
</reference>
<dbReference type="EMBL" id="MU854325">
    <property type="protein sequence ID" value="KAK4043648.1"/>
    <property type="molecule type" value="Genomic_DNA"/>
</dbReference>
<name>A0AAN6PPJ9_9PEZI</name>
<dbReference type="Proteomes" id="UP001303115">
    <property type="component" value="Unassembled WGS sequence"/>
</dbReference>
<dbReference type="AlphaFoldDB" id="A0AAN6PPJ9"/>
<evidence type="ECO:0000313" key="3">
    <source>
        <dbReference type="Proteomes" id="UP001303115"/>
    </source>
</evidence>
<keyword evidence="1" id="KW-0732">Signal</keyword>